<protein>
    <submittedName>
        <fullName evidence="9">T-cell immunomodulatory protein</fullName>
    </submittedName>
</protein>
<dbReference type="EMBL" id="JXXN02000304">
    <property type="protein sequence ID" value="THD27851.1"/>
    <property type="molecule type" value="Genomic_DNA"/>
</dbReference>
<dbReference type="Pfam" id="PF23122">
    <property type="entry name" value="C2_ITFG1"/>
    <property type="match status" value="1"/>
</dbReference>
<name>A0A4E0RM90_FASHE</name>
<evidence type="ECO:0000313" key="10">
    <source>
        <dbReference type="Proteomes" id="UP000230066"/>
    </source>
</evidence>
<dbReference type="InterPro" id="IPR028994">
    <property type="entry name" value="Integrin_alpha_N"/>
</dbReference>
<dbReference type="AlphaFoldDB" id="A0A4E0RM90"/>
<evidence type="ECO:0000256" key="1">
    <source>
        <dbReference type="ARBA" id="ARBA00004479"/>
    </source>
</evidence>
<comment type="similarity">
    <text evidence="2">Belongs to the TIP family.</text>
</comment>
<feature type="domain" description="T-cell immunomodulatory protein TIP C2" evidence="8">
    <location>
        <begin position="592"/>
        <end position="691"/>
    </location>
</feature>
<sequence length="745" mass="82596">MTRRLLHCVCVCLRLLVVCDYVPKYPLILVDVFVHSYTLAGRVILRRVSVRIFFLWLFRIFYACFARRVPIVPHTRTSTDATFIVSALGEFNRRTSFFDDNRRMLEIQWLRRAFGGTWWILFFLCNTGKIEAEPYTANGPSGSTFTTAFTWDNYQLAAFVDLNADRRMDVILLDSAGRKLYASIAPPRQSIFSFNQPKGPSLPDPILLLDPELDKPIRMVSPADFNGDSVADLLILTDSYEAYIAYGASDSKRGTFLKPVRLVTFSAQPLVCDINSDLIADIYGELPGNTRVLYYGGKNLTREDRKYSGPIWSPLGYSAFGDVNGDSVPDLLILVNQGQQPKIQVIERSSQLISHFPDASRAALIDLPQELLSSNQLTLGLFVLADFAMDGTIGLLLPACTTTDCREGSSIFNYNFKTKLWSPVDVNWKPSGVSADQTYSWSLTVTPNLPSGLAVSSLTGPTVGDLDLDGRPDIGVALTYFPGSNSKEAVGSLPAVLLNQGVSKDTGRLMFTAYLLPGSQLPEKTNNVRQMAFFDSGERGSLDVFTSFVNSKGVPVVQLLYQNMVNDFYFLKVTILNGLCSSAMDCSNQRLPYGLTIPGLSSAYRTESADGQRVKSAGLLGVQSCCGALQVPFSVFGLGPFANYVDQVTVSIPRNSTGVRSLSIPAVVPNCEVFVNPYPHDDPARWTPKLFLQPLYNMKVVYIAITLLCVCVLLIVIISVLQWLEIREDRSEKQKEAQRFHFDAM</sequence>
<reference evidence="9" key="1">
    <citation type="submission" date="2019-03" db="EMBL/GenBank/DDBJ databases">
        <title>Improved annotation for the trematode Fasciola hepatica.</title>
        <authorList>
            <person name="Choi Y.-J."/>
            <person name="Martin J."/>
            <person name="Mitreva M."/>
        </authorList>
    </citation>
    <scope>NUCLEOTIDE SEQUENCE [LARGE SCALE GENOMIC DNA]</scope>
</reference>
<dbReference type="Gene3D" id="2.130.10.130">
    <property type="entry name" value="Integrin alpha, N-terminal"/>
    <property type="match status" value="1"/>
</dbReference>
<evidence type="ECO:0000256" key="3">
    <source>
        <dbReference type="ARBA" id="ARBA00022692"/>
    </source>
</evidence>
<keyword evidence="5 7" id="KW-0472">Membrane</keyword>
<keyword evidence="3 7" id="KW-0812">Transmembrane</keyword>
<evidence type="ECO:0000256" key="4">
    <source>
        <dbReference type="ARBA" id="ARBA00022989"/>
    </source>
</evidence>
<evidence type="ECO:0000256" key="6">
    <source>
        <dbReference type="ARBA" id="ARBA00023180"/>
    </source>
</evidence>
<evidence type="ECO:0000259" key="8">
    <source>
        <dbReference type="Pfam" id="PF23122"/>
    </source>
</evidence>
<dbReference type="GO" id="GO:0005886">
    <property type="term" value="C:plasma membrane"/>
    <property type="evidence" value="ECO:0007669"/>
    <property type="project" value="TreeGrafter"/>
</dbReference>
<organism evidence="9 10">
    <name type="scientific">Fasciola hepatica</name>
    <name type="common">Liver fluke</name>
    <dbReference type="NCBI Taxonomy" id="6192"/>
    <lineage>
        <taxon>Eukaryota</taxon>
        <taxon>Metazoa</taxon>
        <taxon>Spiralia</taxon>
        <taxon>Lophotrochozoa</taxon>
        <taxon>Platyhelminthes</taxon>
        <taxon>Trematoda</taxon>
        <taxon>Digenea</taxon>
        <taxon>Plagiorchiida</taxon>
        <taxon>Echinostomata</taxon>
        <taxon>Echinostomatoidea</taxon>
        <taxon>Fasciolidae</taxon>
        <taxon>Fasciola</taxon>
    </lineage>
</organism>
<evidence type="ECO:0000256" key="7">
    <source>
        <dbReference type="SAM" id="Phobius"/>
    </source>
</evidence>
<dbReference type="InterPro" id="IPR057089">
    <property type="entry name" value="C2_TIP"/>
</dbReference>
<feature type="transmembrane region" description="Helical" evidence="7">
    <location>
        <begin position="700"/>
        <end position="724"/>
    </location>
</feature>
<dbReference type="PANTHER" id="PTHR13412">
    <property type="entry name" value="T-CELL IMMUNOMODULATORY PROTEIN HOMOLOG"/>
    <property type="match status" value="1"/>
</dbReference>
<keyword evidence="10" id="KW-1185">Reference proteome</keyword>
<keyword evidence="4 7" id="KW-1133">Transmembrane helix</keyword>
<dbReference type="SUPFAM" id="SSF69318">
    <property type="entry name" value="Integrin alpha N-terminal domain"/>
    <property type="match status" value="1"/>
</dbReference>
<keyword evidence="6" id="KW-0325">Glycoprotein</keyword>
<evidence type="ECO:0000256" key="2">
    <source>
        <dbReference type="ARBA" id="ARBA00006496"/>
    </source>
</evidence>
<dbReference type="InterPro" id="IPR024881">
    <property type="entry name" value="Tip"/>
</dbReference>
<evidence type="ECO:0000256" key="5">
    <source>
        <dbReference type="ARBA" id="ARBA00023136"/>
    </source>
</evidence>
<dbReference type="Proteomes" id="UP000230066">
    <property type="component" value="Unassembled WGS sequence"/>
</dbReference>
<comment type="subcellular location">
    <subcellularLocation>
        <location evidence="1">Membrane</location>
        <topology evidence="1">Single-pass type I membrane protein</topology>
    </subcellularLocation>
</comment>
<dbReference type="PANTHER" id="PTHR13412:SF0">
    <property type="entry name" value="T-CELL IMMUNOMODULATORY PROTEIN"/>
    <property type="match status" value="1"/>
</dbReference>
<comment type="caution">
    <text evidence="9">The sequence shown here is derived from an EMBL/GenBank/DDBJ whole genome shotgun (WGS) entry which is preliminary data.</text>
</comment>
<gene>
    <name evidence="9" type="ORF">D915_001347</name>
</gene>
<proteinExistence type="inferred from homology"/>
<evidence type="ECO:0000313" key="9">
    <source>
        <dbReference type="EMBL" id="THD27851.1"/>
    </source>
</evidence>
<accession>A0A4E0RM90</accession>